<keyword evidence="2 5" id="KW-0812">Transmembrane</keyword>
<evidence type="ECO:0000256" key="1">
    <source>
        <dbReference type="ARBA" id="ARBA00004141"/>
    </source>
</evidence>
<evidence type="ECO:0000256" key="3">
    <source>
        <dbReference type="ARBA" id="ARBA00022989"/>
    </source>
</evidence>
<name>A0A9X2DDB0_9ACTN</name>
<feature type="transmembrane region" description="Helical" evidence="5">
    <location>
        <begin position="58"/>
        <end position="75"/>
    </location>
</feature>
<dbReference type="Pfam" id="PF01040">
    <property type="entry name" value="UbiA"/>
    <property type="match status" value="1"/>
</dbReference>
<dbReference type="EMBL" id="JAMOIL010000033">
    <property type="protein sequence ID" value="MCM0622364.1"/>
    <property type="molecule type" value="Genomic_DNA"/>
</dbReference>
<dbReference type="InterPro" id="IPR000537">
    <property type="entry name" value="UbiA_prenyltransferase"/>
</dbReference>
<dbReference type="Proteomes" id="UP001139485">
    <property type="component" value="Unassembled WGS sequence"/>
</dbReference>
<comment type="caution">
    <text evidence="6">The sequence shown here is derived from an EMBL/GenBank/DDBJ whole genome shotgun (WGS) entry which is preliminary data.</text>
</comment>
<accession>A0A9X2DDB0</accession>
<evidence type="ECO:0000313" key="7">
    <source>
        <dbReference type="Proteomes" id="UP001139485"/>
    </source>
</evidence>
<dbReference type="GO" id="GO:0016765">
    <property type="term" value="F:transferase activity, transferring alkyl or aryl (other than methyl) groups"/>
    <property type="evidence" value="ECO:0007669"/>
    <property type="project" value="InterPro"/>
</dbReference>
<feature type="transmembrane region" description="Helical" evidence="5">
    <location>
        <begin position="106"/>
        <end position="139"/>
    </location>
</feature>
<dbReference type="Gene3D" id="1.10.357.140">
    <property type="entry name" value="UbiA prenyltransferase"/>
    <property type="match status" value="1"/>
</dbReference>
<evidence type="ECO:0000313" key="6">
    <source>
        <dbReference type="EMBL" id="MCM0622364.1"/>
    </source>
</evidence>
<keyword evidence="7" id="KW-1185">Reference proteome</keyword>
<feature type="transmembrane region" description="Helical" evidence="5">
    <location>
        <begin position="26"/>
        <end position="51"/>
    </location>
</feature>
<evidence type="ECO:0000256" key="4">
    <source>
        <dbReference type="ARBA" id="ARBA00023136"/>
    </source>
</evidence>
<reference evidence="6" key="1">
    <citation type="submission" date="2022-05" db="EMBL/GenBank/DDBJ databases">
        <authorList>
            <person name="Tuo L."/>
        </authorList>
    </citation>
    <scope>NUCLEOTIDE SEQUENCE</scope>
    <source>
        <strain evidence="6">BSK12Z-4</strain>
    </source>
</reference>
<keyword evidence="4 5" id="KW-0472">Membrane</keyword>
<dbReference type="RefSeq" id="WP_250051428.1">
    <property type="nucleotide sequence ID" value="NZ_JAMJPH010000001.1"/>
</dbReference>
<organism evidence="6 7">
    <name type="scientific">Nocardioides bruguierae</name>
    <dbReference type="NCBI Taxonomy" id="2945102"/>
    <lineage>
        <taxon>Bacteria</taxon>
        <taxon>Bacillati</taxon>
        <taxon>Actinomycetota</taxon>
        <taxon>Actinomycetes</taxon>
        <taxon>Propionibacteriales</taxon>
        <taxon>Nocardioidaceae</taxon>
        <taxon>Nocardioides</taxon>
    </lineage>
</organism>
<keyword evidence="3 5" id="KW-1133">Transmembrane helix</keyword>
<evidence type="ECO:0000256" key="2">
    <source>
        <dbReference type="ARBA" id="ARBA00022692"/>
    </source>
</evidence>
<dbReference type="GO" id="GO:0016020">
    <property type="term" value="C:membrane"/>
    <property type="evidence" value="ECO:0007669"/>
    <property type="project" value="UniProtKB-SubCell"/>
</dbReference>
<evidence type="ECO:0000256" key="5">
    <source>
        <dbReference type="SAM" id="Phobius"/>
    </source>
</evidence>
<sequence length="253" mass="25699">MPPAEQQTDVNDVAAPPTGRPLPAPVALVLAAHPARALAVTVALAVAAAVTGRPGREVALVAATVAVGQLVLGWVNDVADADLDARHRRRRKPVADGRLERGTAGFAAACAVLVLVPLSVANGLVAAGFYLASVAIGVVGTRVGRRGPASWWPWALAWALYPGFLSYGGWGGLHVGEPPHPLAVGLAALAGVGVHVLTAVWGLVDDRDEGWDTLPLRLGLGLGANRLLALTVVFLAAVAAGLLWLGVAAPSGT</sequence>
<proteinExistence type="predicted"/>
<feature type="transmembrane region" description="Helical" evidence="5">
    <location>
        <begin position="225"/>
        <end position="247"/>
    </location>
</feature>
<feature type="transmembrane region" description="Helical" evidence="5">
    <location>
        <begin position="182"/>
        <end position="204"/>
    </location>
</feature>
<dbReference type="InterPro" id="IPR044878">
    <property type="entry name" value="UbiA_sf"/>
</dbReference>
<gene>
    <name evidence="6" type="ORF">M8330_18900</name>
</gene>
<comment type="subcellular location">
    <subcellularLocation>
        <location evidence="1">Membrane</location>
        <topology evidence="1">Multi-pass membrane protein</topology>
    </subcellularLocation>
</comment>
<dbReference type="AlphaFoldDB" id="A0A9X2DDB0"/>
<feature type="transmembrane region" description="Helical" evidence="5">
    <location>
        <begin position="151"/>
        <end position="170"/>
    </location>
</feature>
<protein>
    <submittedName>
        <fullName evidence="6">UbiA family prenyltransferase</fullName>
    </submittedName>
</protein>